<evidence type="ECO:0000259" key="6">
    <source>
        <dbReference type="Pfam" id="PF25975"/>
    </source>
</evidence>
<dbReference type="PANTHER" id="PTHR30097:SF4">
    <property type="entry name" value="SLR6042 PROTEIN"/>
    <property type="match status" value="1"/>
</dbReference>
<dbReference type="InterPro" id="IPR051909">
    <property type="entry name" value="MFP_Cation_Efflux"/>
</dbReference>
<dbReference type="InterPro" id="IPR058647">
    <property type="entry name" value="BSH_CzcB-like"/>
</dbReference>
<feature type="region of interest" description="Disordered" evidence="3">
    <location>
        <begin position="1"/>
        <end position="27"/>
    </location>
</feature>
<keyword evidence="2" id="KW-0813">Transport</keyword>
<feature type="region of interest" description="Disordered" evidence="3">
    <location>
        <begin position="61"/>
        <end position="80"/>
    </location>
</feature>
<organism evidence="7 8">
    <name type="scientific">Sandaracinus amylolyticus</name>
    <dbReference type="NCBI Taxonomy" id="927083"/>
    <lineage>
        <taxon>Bacteria</taxon>
        <taxon>Pseudomonadati</taxon>
        <taxon>Myxococcota</taxon>
        <taxon>Polyangia</taxon>
        <taxon>Polyangiales</taxon>
        <taxon>Sandaracinaceae</taxon>
        <taxon>Sandaracinus</taxon>
    </lineage>
</organism>
<evidence type="ECO:0000259" key="5">
    <source>
        <dbReference type="Pfam" id="PF25973"/>
    </source>
</evidence>
<feature type="domain" description="CusB-like beta-barrel" evidence="4">
    <location>
        <begin position="268"/>
        <end position="338"/>
    </location>
</feature>
<evidence type="ECO:0000256" key="3">
    <source>
        <dbReference type="SAM" id="MobiDB-lite"/>
    </source>
</evidence>
<evidence type="ECO:0000313" key="8">
    <source>
        <dbReference type="Proteomes" id="UP000034883"/>
    </source>
</evidence>
<dbReference type="InterPro" id="IPR058792">
    <property type="entry name" value="Beta-barrel_RND_2"/>
</dbReference>
<name>A0A0F6SED6_9BACT</name>
<feature type="domain" description="CzcB-like C-terminal circularly permuted SH3-like" evidence="6">
    <location>
        <begin position="347"/>
        <end position="405"/>
    </location>
</feature>
<dbReference type="Gene3D" id="2.40.30.170">
    <property type="match status" value="1"/>
</dbReference>
<dbReference type="Pfam" id="PF25973">
    <property type="entry name" value="BSH_CzcB"/>
    <property type="match status" value="1"/>
</dbReference>
<dbReference type="GO" id="GO:0022857">
    <property type="term" value="F:transmembrane transporter activity"/>
    <property type="evidence" value="ECO:0007669"/>
    <property type="project" value="InterPro"/>
</dbReference>
<evidence type="ECO:0000256" key="2">
    <source>
        <dbReference type="ARBA" id="ARBA00022448"/>
    </source>
</evidence>
<evidence type="ECO:0000313" key="7">
    <source>
        <dbReference type="EMBL" id="AKF05009.1"/>
    </source>
</evidence>
<dbReference type="InterPro" id="IPR058649">
    <property type="entry name" value="CzcB_C"/>
</dbReference>
<evidence type="ECO:0000256" key="1">
    <source>
        <dbReference type="ARBA" id="ARBA00009477"/>
    </source>
</evidence>
<dbReference type="Pfam" id="PF25975">
    <property type="entry name" value="CzcB_C"/>
    <property type="match status" value="1"/>
</dbReference>
<dbReference type="STRING" id="927083.DB32_002158"/>
<dbReference type="GO" id="GO:0016020">
    <property type="term" value="C:membrane"/>
    <property type="evidence" value="ECO:0007669"/>
    <property type="project" value="InterPro"/>
</dbReference>
<dbReference type="GO" id="GO:0046914">
    <property type="term" value="F:transition metal ion binding"/>
    <property type="evidence" value="ECO:0007669"/>
    <property type="project" value="TreeGrafter"/>
</dbReference>
<dbReference type="Gene3D" id="2.40.50.100">
    <property type="match status" value="1"/>
</dbReference>
<sequence>MSATPLASCDTRMRRDRRRTSESQAATRGACVARRRGVLLRTHPLVVLSIVLALAGCGGRSSAHDAVEAPPLPDRGDDEEDDDLVALEHEETRAFVRSEVLALSHGVTALRAPARVAFRDGAIAELGTPVPGRVSEVHVRVGDEVAAGAPLVTLRSPDAAATRAQLAAARTALANALAEARRSADMLERGVGTERERRAADLHVAELEIELARARTAVSIVGRGAGGEVVLRAPIAGTILSRRAAIGMAVEPGGEALLEIGDPHGIGVVAEVFDRDAAMVRVGASAEIALPSIDSPLRGRVTHVAPVVSAGMRTVPVRIELESVPSLLRPGLFGRASISLVDEGLVLPASAVLVRDGQRTAVYVDEGDGRFRRRDVVVGPSIDGRVQVLAGLREGERVVVEGALLLDGAADLML</sequence>
<dbReference type="GO" id="GO:0015679">
    <property type="term" value="P:plasma membrane copper ion transport"/>
    <property type="evidence" value="ECO:0007669"/>
    <property type="project" value="TreeGrafter"/>
</dbReference>
<gene>
    <name evidence="7" type="ORF">DB32_002158</name>
</gene>
<proteinExistence type="inferred from homology"/>
<dbReference type="NCBIfam" id="TIGR01730">
    <property type="entry name" value="RND_mfp"/>
    <property type="match status" value="1"/>
</dbReference>
<dbReference type="GO" id="GO:0030288">
    <property type="term" value="C:outer membrane-bounded periplasmic space"/>
    <property type="evidence" value="ECO:0007669"/>
    <property type="project" value="TreeGrafter"/>
</dbReference>
<dbReference type="Gene3D" id="2.40.420.20">
    <property type="match status" value="1"/>
</dbReference>
<dbReference type="GO" id="GO:0060003">
    <property type="term" value="P:copper ion export"/>
    <property type="evidence" value="ECO:0007669"/>
    <property type="project" value="TreeGrafter"/>
</dbReference>
<dbReference type="EMBL" id="CP011125">
    <property type="protein sequence ID" value="AKF05009.1"/>
    <property type="molecule type" value="Genomic_DNA"/>
</dbReference>
<dbReference type="Proteomes" id="UP000034883">
    <property type="component" value="Chromosome"/>
</dbReference>
<protein>
    <submittedName>
        <fullName evidence="7">Putative Co/Zn/Cd efflux system membrane fusion protein</fullName>
    </submittedName>
</protein>
<dbReference type="PANTHER" id="PTHR30097">
    <property type="entry name" value="CATION EFFLUX SYSTEM PROTEIN CUSB"/>
    <property type="match status" value="1"/>
</dbReference>
<reference evidence="7 8" key="1">
    <citation type="submission" date="2015-03" db="EMBL/GenBank/DDBJ databases">
        <title>Genome assembly of Sandaracinus amylolyticus DSM 53668.</title>
        <authorList>
            <person name="Sharma G."/>
            <person name="Subramanian S."/>
        </authorList>
    </citation>
    <scope>NUCLEOTIDE SEQUENCE [LARGE SCALE GENOMIC DNA]</scope>
    <source>
        <strain evidence="7 8">DSM 53668</strain>
    </source>
</reference>
<dbReference type="InterPro" id="IPR006143">
    <property type="entry name" value="RND_pump_MFP"/>
</dbReference>
<evidence type="ECO:0000259" key="4">
    <source>
        <dbReference type="Pfam" id="PF25954"/>
    </source>
</evidence>
<dbReference type="AlphaFoldDB" id="A0A0F6SED6"/>
<keyword evidence="8" id="KW-1185">Reference proteome</keyword>
<accession>A0A0F6SED6</accession>
<dbReference type="Pfam" id="PF25954">
    <property type="entry name" value="Beta-barrel_RND_2"/>
    <property type="match status" value="1"/>
</dbReference>
<feature type="domain" description="CzcB-like barrel-sandwich hybrid" evidence="5">
    <location>
        <begin position="124"/>
        <end position="252"/>
    </location>
</feature>
<comment type="similarity">
    <text evidence="1">Belongs to the membrane fusion protein (MFP) (TC 8.A.1) family.</text>
</comment>
<dbReference type="KEGG" id="samy:DB32_002158"/>
<dbReference type="SUPFAM" id="SSF111369">
    <property type="entry name" value="HlyD-like secretion proteins"/>
    <property type="match status" value="1"/>
</dbReference>